<dbReference type="SUPFAM" id="SSF81296">
    <property type="entry name" value="E set domains"/>
    <property type="match status" value="1"/>
</dbReference>
<comment type="caution">
    <text evidence="3">The sequence shown here is derived from an EMBL/GenBank/DDBJ whole genome shotgun (WGS) entry which is preliminary data.</text>
</comment>
<dbReference type="InterPro" id="IPR014756">
    <property type="entry name" value="Ig_E-set"/>
</dbReference>
<dbReference type="Pfam" id="PF18962">
    <property type="entry name" value="Por_Secre_tail"/>
    <property type="match status" value="1"/>
</dbReference>
<organism evidence="3 4">
    <name type="scientific">Gelidibacter algens</name>
    <dbReference type="NCBI Taxonomy" id="49280"/>
    <lineage>
        <taxon>Bacteria</taxon>
        <taxon>Pseudomonadati</taxon>
        <taxon>Bacteroidota</taxon>
        <taxon>Flavobacteriia</taxon>
        <taxon>Flavobacteriales</taxon>
        <taxon>Flavobacteriaceae</taxon>
        <taxon>Gelidibacter</taxon>
    </lineage>
</organism>
<dbReference type="Pfam" id="PF13385">
    <property type="entry name" value="Laminin_G_3"/>
    <property type="match status" value="1"/>
</dbReference>
<dbReference type="InterPro" id="IPR013783">
    <property type="entry name" value="Ig-like_fold"/>
</dbReference>
<sequence length="1547" mass="168731">MPAIMKTSNFSAVFFLLVFIGFKGFSQDPQQVGQWSPKIEFDIVPVAVANLPDGRLVTWSSKYHHDFGGDDGFTFTQIFDPLGGLDSLGGVLPRTVTDTNHDMFCPGINNLADGRILVSGGSSDEKSSIYDPRTEQWTNAGNLNIPRGYQGAVTLSDGSAFTIGGSWSGGPYGGRDAEIWTEATGWIELKGLKGELLWNANDAALEPEGTYRLDNHAWLFAAPNGKIFHAGPGETMHWFDVNGGNETIKGSFVEIGPRGDDTSSMNGNTVMFDIGKILKVGGSGSYSSGSVSNEKAYVIDINDDANVIVTRTLNDMQNARIYVTSVVLPNGEVLVLGGMENAVVFSDEGAHLIAEMFDPTTNLFIPLASMLVPRTYHSAGILLADGRVFMGGGGLCGDHCPANHKDAEIYSPPYLFNSLGELADRPSLNAPDNAFYERAFPVIASADVTEFAFLRMSTATHSINNEQRRIPVTFSIIDGYYHLNMPNANTMPPGYYMLFALNADGVPSISEAVLVSPPDLKIKENNLLVEYDFFEGSGALVMDTSGKDNHGTMKERDDNGIPIALTKNYWSTNGLSGNALEMDGKEHNSNSILEIPPSPALQGLTNKITVMAWVNRNEADNIPNVSIFAHDYPSFFIGYHGSQYKLEFYNATNGIFSCYTNERFTPLVWEHVVATYDGARAKLYVNGEKICDQPMSGDLRMNTSDEFFNTFTVSGFYERRLRSALPTGSNGSGISDELDGRMDKFKLYNIALTAQEISSIYNKERDVVNVEGPCDEVALEFELNGVRDGRRKEITVREGDTVGFFLDVEGIDYTVSDPFEVQLSDNVIENITQSGLYTVNFAVKKFSLAQNLVAIYASSEQETGQKAERFKAVDRDGKTFWHTKWSPLPKAAPPHEIHIDLGVSSFVSGLEYLPRQDNVINGTITNYQIYVSDSSTIWDTEPDAYGTWTFDRDLKTVNFPEKQGRYVRLVAISNQEKGASAAEIRIIKTDYIPCEKTLQINVEIPKTYTFNGAWSSGDPSGVSGQFDEIIIDSGNAVISENTICQSVTINPGASLSIEDAIGNTSVILTVKSGLTLNSTSMSFASLIDKGWLTGEVNYNRHVNVIGTSAGGGNDLISSPIEGANFDQTFVTINPKLAENINNRGEFAFAPYNVSSGAYENFNIGSDYSGKIPIISGLGYRAATLNGDSVIFKGRTTRNPVDIVISDAPLGKAWNLVGNPYPSYIDFNAFFSANAAEFDSRDAYQAIYGYTGLSNGWTVWNSATLAGAIATEVPQLIAPGQGFFVKSKLGGGIVKFMPEMRTTGTSDDFILGRQVKRNVALSKLKLRSGSKDTSTSIYFIEGSTKGLDSGYDAATFSGARVDFSIATSLLEDNTGLDMAIQSLPYDDFNDVIIPLGIKAKAGTELSISIDEGSTIPSNINVYLEDIQNNMFTLLNANAYTFDTTTNLNSAERFNVHYSSKTLSVDDMQSNDNLRIYTTVVPRALVIRGPLTSATTANLYDIQGRLVLSTVLNPYNTENTVDISRVSTGVYVVKVTTDNQFKTQKVIIK</sequence>
<evidence type="ECO:0000313" key="4">
    <source>
        <dbReference type="Proteomes" id="UP000248987"/>
    </source>
</evidence>
<dbReference type="Gene3D" id="2.60.120.260">
    <property type="entry name" value="Galactose-binding domain-like"/>
    <property type="match status" value="1"/>
</dbReference>
<dbReference type="PANTHER" id="PTHR32208">
    <property type="entry name" value="SECRETED PROTEIN-RELATED"/>
    <property type="match status" value="1"/>
</dbReference>
<gene>
    <name evidence="3" type="ORF">LX77_02901</name>
</gene>
<dbReference type="SUPFAM" id="SSF49785">
    <property type="entry name" value="Galactose-binding domain-like"/>
    <property type="match status" value="1"/>
</dbReference>
<dbReference type="GO" id="GO:0005975">
    <property type="term" value="P:carbohydrate metabolic process"/>
    <property type="evidence" value="ECO:0007669"/>
    <property type="project" value="UniProtKB-ARBA"/>
</dbReference>
<protein>
    <submittedName>
        <fullName evidence="3">Putative secreted protein (Por secretion system target)</fullName>
    </submittedName>
</protein>
<accession>A0A1A7R6Z0</accession>
<evidence type="ECO:0000313" key="3">
    <source>
        <dbReference type="EMBL" id="RAJ20908.1"/>
    </source>
</evidence>
<dbReference type="InterPro" id="IPR026444">
    <property type="entry name" value="Secre_tail"/>
</dbReference>
<dbReference type="SUPFAM" id="SSF50965">
    <property type="entry name" value="Galactose oxidase, central domain"/>
    <property type="match status" value="1"/>
</dbReference>
<dbReference type="CDD" id="cd02851">
    <property type="entry name" value="E_set_GO_C"/>
    <property type="match status" value="1"/>
</dbReference>
<evidence type="ECO:0000256" key="1">
    <source>
        <dbReference type="ARBA" id="ARBA00022729"/>
    </source>
</evidence>
<dbReference type="Gene3D" id="2.60.120.200">
    <property type="match status" value="1"/>
</dbReference>
<dbReference type="InterPro" id="IPR011043">
    <property type="entry name" value="Gal_Oxase/kelch_b-propeller"/>
</dbReference>
<name>A0A1A7R6Z0_9FLAO</name>
<dbReference type="SUPFAM" id="SSF49899">
    <property type="entry name" value="Concanavalin A-like lectins/glucanases"/>
    <property type="match status" value="1"/>
</dbReference>
<dbReference type="InterPro" id="IPR013320">
    <property type="entry name" value="ConA-like_dom_sf"/>
</dbReference>
<dbReference type="InterPro" id="IPR008979">
    <property type="entry name" value="Galactose-bd-like_sf"/>
</dbReference>
<proteinExistence type="predicted"/>
<dbReference type="Gene3D" id="2.130.10.80">
    <property type="entry name" value="Galactose oxidase/kelch, beta-propeller"/>
    <property type="match status" value="1"/>
</dbReference>
<dbReference type="OrthoDB" id="872573at2"/>
<dbReference type="InterPro" id="IPR000421">
    <property type="entry name" value="FA58C"/>
</dbReference>
<dbReference type="GO" id="GO:0004553">
    <property type="term" value="F:hydrolase activity, hydrolyzing O-glycosyl compounds"/>
    <property type="evidence" value="ECO:0007669"/>
    <property type="project" value="UniProtKB-ARBA"/>
</dbReference>
<reference evidence="3 4" key="1">
    <citation type="submission" date="2018-06" db="EMBL/GenBank/DDBJ databases">
        <title>Genomic Encyclopedia of Archaeal and Bacterial Type Strains, Phase II (KMG-II): from individual species to whole genera.</title>
        <authorList>
            <person name="Goeker M."/>
        </authorList>
    </citation>
    <scope>NUCLEOTIDE SEQUENCE [LARGE SCALE GENOMIC DNA]</scope>
    <source>
        <strain evidence="3 4">DSM 12408</strain>
    </source>
</reference>
<dbReference type="Proteomes" id="UP000248987">
    <property type="component" value="Unassembled WGS sequence"/>
</dbReference>
<keyword evidence="1" id="KW-0732">Signal</keyword>
<dbReference type="NCBIfam" id="TIGR04183">
    <property type="entry name" value="Por_Secre_tail"/>
    <property type="match status" value="1"/>
</dbReference>
<keyword evidence="4" id="KW-1185">Reference proteome</keyword>
<dbReference type="Pfam" id="PF00754">
    <property type="entry name" value="F5_F8_type_C"/>
    <property type="match status" value="1"/>
</dbReference>
<dbReference type="EMBL" id="QLLQ01000013">
    <property type="protein sequence ID" value="RAJ20908.1"/>
    <property type="molecule type" value="Genomic_DNA"/>
</dbReference>
<dbReference type="Pfam" id="PF09118">
    <property type="entry name" value="GO-like_E_set"/>
    <property type="match status" value="1"/>
</dbReference>
<feature type="domain" description="F5/8 type C" evidence="2">
    <location>
        <begin position="841"/>
        <end position="989"/>
    </location>
</feature>
<dbReference type="InterPro" id="IPR015202">
    <property type="entry name" value="GO-like_E_set"/>
</dbReference>
<evidence type="ECO:0000259" key="2">
    <source>
        <dbReference type="PROSITE" id="PS50022"/>
    </source>
</evidence>
<dbReference type="PANTHER" id="PTHR32208:SF56">
    <property type="entry name" value="GALACTOSE OXIDASE-RELATED"/>
    <property type="match status" value="1"/>
</dbReference>
<dbReference type="Gene3D" id="2.60.40.10">
    <property type="entry name" value="Immunoglobulins"/>
    <property type="match status" value="1"/>
</dbReference>
<dbReference type="InterPro" id="IPR006652">
    <property type="entry name" value="Kelch_1"/>
</dbReference>
<dbReference type="InterPro" id="IPR037293">
    <property type="entry name" value="Gal_Oxidase_central_sf"/>
</dbReference>
<dbReference type="PROSITE" id="PS50022">
    <property type="entry name" value="FA58C_3"/>
    <property type="match status" value="1"/>
</dbReference>
<dbReference type="SMART" id="SM00612">
    <property type="entry name" value="Kelch"/>
    <property type="match status" value="2"/>
</dbReference>
<dbReference type="STRING" id="49280.A9996_00675"/>